<proteinExistence type="inferred from homology"/>
<dbReference type="GO" id="GO:0005634">
    <property type="term" value="C:nucleus"/>
    <property type="evidence" value="ECO:0007669"/>
    <property type="project" value="TreeGrafter"/>
</dbReference>
<name>A0A1E4TBH6_9ASCO</name>
<comment type="catalytic activity">
    <reaction evidence="6 7">
        <text>beta-D-fructose 6-phosphate = dihydroxyacetone + D-glyceraldehyde 3-phosphate</text>
        <dbReference type="Rhea" id="RHEA:28002"/>
        <dbReference type="ChEBI" id="CHEBI:16016"/>
        <dbReference type="ChEBI" id="CHEBI:57634"/>
        <dbReference type="ChEBI" id="CHEBI:59776"/>
    </reaction>
</comment>
<dbReference type="PANTHER" id="PTHR12260">
    <property type="entry name" value="DAMAGE-CONTROL PHOSPHATASE ARMT1"/>
    <property type="match status" value="1"/>
</dbReference>
<dbReference type="SUPFAM" id="SSF111321">
    <property type="entry name" value="AF1104-like"/>
    <property type="match status" value="1"/>
</dbReference>
<keyword evidence="3 7" id="KW-0479">Metal-binding</keyword>
<dbReference type="EMBL" id="KV453843">
    <property type="protein sequence ID" value="ODV89091.1"/>
    <property type="molecule type" value="Genomic_DNA"/>
</dbReference>
<dbReference type="Gene3D" id="1.20.930.60">
    <property type="match status" value="1"/>
</dbReference>
<dbReference type="Gene3D" id="3.40.50.10880">
    <property type="entry name" value="Uncharacterised protein PF01937, DUF89, domain 3"/>
    <property type="match status" value="1"/>
</dbReference>
<dbReference type="GO" id="GO:0006974">
    <property type="term" value="P:DNA damage response"/>
    <property type="evidence" value="ECO:0007669"/>
    <property type="project" value="TreeGrafter"/>
</dbReference>
<dbReference type="PANTHER" id="PTHR12260:SF6">
    <property type="entry name" value="DAMAGE-CONTROL PHOSPHATASE ARMT1"/>
    <property type="match status" value="1"/>
</dbReference>
<comment type="catalytic activity">
    <reaction evidence="1 7">
        <text>beta-D-fructose 1-phosphate + H2O = D-fructose + phosphate</text>
        <dbReference type="Rhea" id="RHEA:35603"/>
        <dbReference type="ChEBI" id="CHEBI:15377"/>
        <dbReference type="ChEBI" id="CHEBI:37721"/>
        <dbReference type="ChEBI" id="CHEBI:43474"/>
        <dbReference type="ChEBI" id="CHEBI:138881"/>
    </reaction>
</comment>
<dbReference type="InterPro" id="IPR036075">
    <property type="entry name" value="ARMT-1-like_metal-bd_sf"/>
</dbReference>
<evidence type="ECO:0000256" key="2">
    <source>
        <dbReference type="ARBA" id="ARBA00009519"/>
    </source>
</evidence>
<evidence type="ECO:0000313" key="10">
    <source>
        <dbReference type="Proteomes" id="UP000095023"/>
    </source>
</evidence>
<comment type="domain">
    <text evidence="7">Subfamily III proteins have a conserved RTxK motif about 40-50 residues from the C-terminus; the threonine may be replaced by serine or cysteine.</text>
</comment>
<keyword evidence="10" id="KW-1185">Reference proteome</keyword>
<comment type="cofactor">
    <cofactor evidence="7">
        <name>Mn(2+)</name>
        <dbReference type="ChEBI" id="CHEBI:29035"/>
    </cofactor>
    <cofactor evidence="7">
        <name>Ni(2+)</name>
        <dbReference type="ChEBI" id="CHEBI:49786"/>
    </cofactor>
</comment>
<dbReference type="GO" id="GO:0103026">
    <property type="term" value="F:fructose-1-phosphatase activity"/>
    <property type="evidence" value="ECO:0007669"/>
    <property type="project" value="RHEA"/>
</dbReference>
<keyword evidence="4 7" id="KW-0378">Hydrolase</keyword>
<sequence length="454" mass="51743">MFKTTDPEIAVSHTGEPDTFAYTTALKRWVPIINSIATDVQSSATAKDSESASKIVESLNRLKECVVNNAPVEPLQESTEIGSQYNEEMEQLRVKYGTLEWRNGPWLFTECLLYRKIHFFFAEHAEWKDYDPFRATKRRAFESSIENALKLTDGFFLSLKPFESQSFEDLHNADPEKNKELFIEVMLLSLWGNGSDLSLMPNATDEDLQRVQAKRSLEASLKRIVDNDFDELYASLRLSAPKNGQYKQIDIVLDNSGFELYSDMLLAVYLIESKLVDQVTLHPKDIPWFVSDTLPADIVELIDMLDIAVANSSLDVKLCEAGKRLSALLKSYLKDDKLKIKKHSFWTTAHPIGRIFQYGQDLANYFYDTSDLVIFKGDLNYRKLTYDGKWARTVTFKEAIGPLATDDKRFPILSLRTCKADVCVGLSEDRALELSKEPEWTYDGSYAVVSFNAV</sequence>
<dbReference type="GO" id="GO:0097023">
    <property type="term" value="F:fructose 6-phosphate aldolase activity"/>
    <property type="evidence" value="ECO:0007669"/>
    <property type="project" value="RHEA"/>
</dbReference>
<evidence type="ECO:0000256" key="7">
    <source>
        <dbReference type="RuleBase" id="RU367030"/>
    </source>
</evidence>
<organism evidence="9 10">
    <name type="scientific">Tortispora caseinolytica NRRL Y-17796</name>
    <dbReference type="NCBI Taxonomy" id="767744"/>
    <lineage>
        <taxon>Eukaryota</taxon>
        <taxon>Fungi</taxon>
        <taxon>Dikarya</taxon>
        <taxon>Ascomycota</taxon>
        <taxon>Saccharomycotina</taxon>
        <taxon>Trigonopsidomycetes</taxon>
        <taxon>Trigonopsidales</taxon>
        <taxon>Trigonopsidaceae</taxon>
        <taxon>Tortispora</taxon>
    </lineage>
</organism>
<evidence type="ECO:0000256" key="6">
    <source>
        <dbReference type="ARBA" id="ARBA00048809"/>
    </source>
</evidence>
<keyword evidence="5 7" id="KW-0464">Manganese</keyword>
<evidence type="ECO:0000256" key="1">
    <source>
        <dbReference type="ARBA" id="ARBA00001326"/>
    </source>
</evidence>
<dbReference type="InterPro" id="IPR002791">
    <property type="entry name" value="ARMT1-like_metal-bd"/>
</dbReference>
<dbReference type="Proteomes" id="UP000095023">
    <property type="component" value="Unassembled WGS sequence"/>
</dbReference>
<dbReference type="AlphaFoldDB" id="A0A1E4TBH6"/>
<dbReference type="EC" id="3.1.3.-" evidence="7"/>
<dbReference type="OrthoDB" id="541375at2759"/>
<evidence type="ECO:0000259" key="8">
    <source>
        <dbReference type="Pfam" id="PF01937"/>
    </source>
</evidence>
<feature type="domain" description="Damage-control phosphatase ARMT1-like metal-binding" evidence="8">
    <location>
        <begin position="26"/>
        <end position="428"/>
    </location>
</feature>
<reference evidence="10" key="1">
    <citation type="submission" date="2016-02" db="EMBL/GenBank/DDBJ databases">
        <title>Comparative genomics of biotechnologically important yeasts.</title>
        <authorList>
            <consortium name="DOE Joint Genome Institute"/>
            <person name="Riley R."/>
            <person name="Haridas S."/>
            <person name="Wolfe K.H."/>
            <person name="Lopes M.R."/>
            <person name="Hittinger C.T."/>
            <person name="Goker M."/>
            <person name="Salamov A."/>
            <person name="Wisecaver J."/>
            <person name="Long T.M."/>
            <person name="Aerts A.L."/>
            <person name="Barry K."/>
            <person name="Choi C."/>
            <person name="Clum A."/>
            <person name="Coughlan A.Y."/>
            <person name="Deshpande S."/>
            <person name="Douglass A.P."/>
            <person name="Hanson S.J."/>
            <person name="Klenk H.-P."/>
            <person name="Labutti K."/>
            <person name="Lapidus A."/>
            <person name="Lindquist E."/>
            <person name="Lipzen A."/>
            <person name="Meier-Kolthoff J.P."/>
            <person name="Ohm R.A."/>
            <person name="Otillar R.P."/>
            <person name="Pangilinan J."/>
            <person name="Peng Y."/>
            <person name="Rokas A."/>
            <person name="Rosa C.A."/>
            <person name="Scheuner C."/>
            <person name="Sibirny A.A."/>
            <person name="Slot J.C."/>
            <person name="Stielow J.B."/>
            <person name="Sun H."/>
            <person name="Kurtzman C.P."/>
            <person name="Blackwell M."/>
            <person name="Jeffries T.W."/>
            <person name="Grigoriev I.V."/>
        </authorList>
    </citation>
    <scope>NUCLEOTIDE SEQUENCE [LARGE SCALE GENOMIC DNA]</scope>
    <source>
        <strain evidence="10">NRRL Y-17796</strain>
    </source>
</reference>
<evidence type="ECO:0000256" key="3">
    <source>
        <dbReference type="ARBA" id="ARBA00022723"/>
    </source>
</evidence>
<comment type="function">
    <text evidence="7">Metal-dependent phosphatase that shows phosphatase activity against several substrates, including fructose-1-phosphate and fructose-6-phosphate. Its preference for fructose-1-phosphate, a strong glycating agent that causes DNA damage rather than a canonical yeast metabolite, suggests a damage-control function in hexose phosphate metabolism.</text>
</comment>
<gene>
    <name evidence="9" type="ORF">CANCADRAFT_133621</name>
</gene>
<evidence type="ECO:0000256" key="5">
    <source>
        <dbReference type="ARBA" id="ARBA00023211"/>
    </source>
</evidence>
<comment type="similarity">
    <text evidence="2 7">Belongs to the damage-control phosphatase family. Sugar phosphate phosphatase III subfamily.</text>
</comment>
<evidence type="ECO:0000256" key="4">
    <source>
        <dbReference type="ARBA" id="ARBA00022801"/>
    </source>
</evidence>
<protein>
    <recommendedName>
        <fullName evidence="7">Sugar phosphate phosphatase</fullName>
        <ecNumber evidence="7">3.1.3.-</ecNumber>
    </recommendedName>
</protein>
<dbReference type="Pfam" id="PF01937">
    <property type="entry name" value="ARMT1-like_dom"/>
    <property type="match status" value="1"/>
</dbReference>
<accession>A0A1E4TBH6</accession>
<dbReference type="GO" id="GO:0046872">
    <property type="term" value="F:metal ion binding"/>
    <property type="evidence" value="ECO:0007669"/>
    <property type="project" value="UniProtKB-UniRule"/>
</dbReference>
<dbReference type="InterPro" id="IPR039763">
    <property type="entry name" value="ARMT1"/>
</dbReference>
<evidence type="ECO:0000313" key="9">
    <source>
        <dbReference type="EMBL" id="ODV89091.1"/>
    </source>
</evidence>